<reference evidence="6 7" key="1">
    <citation type="submission" date="2017-05" db="EMBL/GenBank/DDBJ databases">
        <title>The Genome Sequence of Enterococcus sp. 8G7_MSG3316.</title>
        <authorList>
            <consortium name="The Broad Institute Genomics Platform"/>
            <consortium name="The Broad Institute Genomic Center for Infectious Diseases"/>
            <person name="Earl A."/>
            <person name="Manson A."/>
            <person name="Schwartman J."/>
            <person name="Gilmore M."/>
            <person name="Abouelleil A."/>
            <person name="Cao P."/>
            <person name="Chapman S."/>
            <person name="Cusick C."/>
            <person name="Shea T."/>
            <person name="Young S."/>
            <person name="Neafsey D."/>
            <person name="Nusbaum C."/>
            <person name="Birren B."/>
        </authorList>
    </citation>
    <scope>NUCLEOTIDE SEQUENCE [LARGE SCALE GENOMIC DNA]</scope>
    <source>
        <strain evidence="6 7">8G7_MSG3316</strain>
    </source>
</reference>
<dbReference type="GO" id="GO:0005524">
    <property type="term" value="F:ATP binding"/>
    <property type="evidence" value="ECO:0007669"/>
    <property type="project" value="UniProtKB-KW"/>
</dbReference>
<evidence type="ECO:0000256" key="5">
    <source>
        <dbReference type="ARBA" id="ARBA00022840"/>
    </source>
</evidence>
<comment type="caution">
    <text evidence="6">The sequence shown here is derived from an EMBL/GenBank/DDBJ whole genome shotgun (WGS) entry which is preliminary data.</text>
</comment>
<dbReference type="Pfam" id="PF01874">
    <property type="entry name" value="CitG"/>
    <property type="match status" value="1"/>
</dbReference>
<name>A0A242A5T2_9ENTE</name>
<keyword evidence="7" id="KW-1185">Reference proteome</keyword>
<keyword evidence="5" id="KW-0067">ATP-binding</keyword>
<evidence type="ECO:0000256" key="3">
    <source>
        <dbReference type="ARBA" id="ARBA00022679"/>
    </source>
</evidence>
<dbReference type="STRING" id="1834191.A5886_001472"/>
<evidence type="ECO:0000256" key="1">
    <source>
        <dbReference type="ARBA" id="ARBA00001210"/>
    </source>
</evidence>
<dbReference type="Gene3D" id="1.10.4200.10">
    <property type="entry name" value="Triphosphoribosyl-dephospho-CoA protein"/>
    <property type="match status" value="2"/>
</dbReference>
<dbReference type="EC" id="2.4.2.52" evidence="2"/>
<dbReference type="Proteomes" id="UP000195043">
    <property type="component" value="Unassembled WGS sequence"/>
</dbReference>
<accession>A0A242A5T2</accession>
<dbReference type="GO" id="GO:0051191">
    <property type="term" value="P:prosthetic group biosynthetic process"/>
    <property type="evidence" value="ECO:0007669"/>
    <property type="project" value="TreeGrafter"/>
</dbReference>
<protein>
    <recommendedName>
        <fullName evidence="2">triphosphoribosyl-dephospho-CoA synthase</fullName>
        <ecNumber evidence="2">2.4.2.52</ecNumber>
    </recommendedName>
</protein>
<dbReference type="EMBL" id="NGKU01000001">
    <property type="protein sequence ID" value="OTN76395.1"/>
    <property type="molecule type" value="Genomic_DNA"/>
</dbReference>
<gene>
    <name evidence="6" type="ORF">A5886_001472</name>
</gene>
<evidence type="ECO:0000313" key="6">
    <source>
        <dbReference type="EMBL" id="OTN76395.1"/>
    </source>
</evidence>
<keyword evidence="4" id="KW-0547">Nucleotide-binding</keyword>
<keyword evidence="3" id="KW-0808">Transferase</keyword>
<dbReference type="AlphaFoldDB" id="A0A242A5T2"/>
<comment type="catalytic activity">
    <reaction evidence="1">
        <text>3'-dephospho-CoA + ATP = 2'-(5''-triphospho-alpha-D-ribosyl)-3'-dephospho-CoA + adenine</text>
        <dbReference type="Rhea" id="RHEA:15117"/>
        <dbReference type="ChEBI" id="CHEBI:16708"/>
        <dbReference type="ChEBI" id="CHEBI:30616"/>
        <dbReference type="ChEBI" id="CHEBI:57328"/>
        <dbReference type="ChEBI" id="CHEBI:61378"/>
        <dbReference type="EC" id="2.4.2.52"/>
    </reaction>
</comment>
<dbReference type="PANTHER" id="PTHR30201">
    <property type="entry name" value="TRIPHOSPHORIBOSYL-DEPHOSPHO-COA SYNTHASE"/>
    <property type="match status" value="1"/>
</dbReference>
<proteinExistence type="predicted"/>
<dbReference type="InterPro" id="IPR002736">
    <property type="entry name" value="CitG"/>
</dbReference>
<dbReference type="PANTHER" id="PTHR30201:SF2">
    <property type="entry name" value="2-(5''-TRIPHOSPHORIBOSYL)-3'-DEPHOSPHOCOENZYME-A SYNTHASE"/>
    <property type="match status" value="1"/>
</dbReference>
<evidence type="ECO:0000256" key="2">
    <source>
        <dbReference type="ARBA" id="ARBA00012074"/>
    </source>
</evidence>
<evidence type="ECO:0000313" key="7">
    <source>
        <dbReference type="Proteomes" id="UP000195043"/>
    </source>
</evidence>
<organism evidence="6 7">
    <name type="scientific">Candidatus Enterococcus testudinis</name>
    <dbReference type="NCBI Taxonomy" id="1834191"/>
    <lineage>
        <taxon>Bacteria</taxon>
        <taxon>Bacillati</taxon>
        <taxon>Bacillota</taxon>
        <taxon>Bacilli</taxon>
        <taxon>Lactobacillales</taxon>
        <taxon>Enterococcaceae</taxon>
        <taxon>Enterococcus</taxon>
    </lineage>
</organism>
<dbReference type="GO" id="GO:0046917">
    <property type="term" value="F:triphosphoribosyl-dephospho-CoA synthase activity"/>
    <property type="evidence" value="ECO:0007669"/>
    <property type="project" value="UniProtKB-EC"/>
</dbReference>
<evidence type="ECO:0000256" key="4">
    <source>
        <dbReference type="ARBA" id="ARBA00022741"/>
    </source>
</evidence>
<sequence>MSQTLREAIASIGRRAETAMLKATNGVNTHKGAIWALGLFVSAVSSQYSRKQSLFFPEIFSDIQTLVSFADWQGAATNETHGHAVKQKYGGLGAFGEAAAGYPHVQIALADYFSRDLVLSDENKLHMLLAIIASLDDTCILYRSDPAVLSHVQGLAATANQQALPNHDFQFLNDYCQRMHISLGGSADLLAASLFMLSLESIVSPGSVKARHEIVTQK</sequence>